<evidence type="ECO:0000259" key="1">
    <source>
        <dbReference type="Pfam" id="PF04230"/>
    </source>
</evidence>
<dbReference type="GO" id="GO:0016740">
    <property type="term" value="F:transferase activity"/>
    <property type="evidence" value="ECO:0007669"/>
    <property type="project" value="UniProtKB-KW"/>
</dbReference>
<organism evidence="2 3">
    <name type="scientific">Devosia neptuniae</name>
    <dbReference type="NCBI Taxonomy" id="191302"/>
    <lineage>
        <taxon>Bacteria</taxon>
        <taxon>Pseudomonadati</taxon>
        <taxon>Pseudomonadota</taxon>
        <taxon>Alphaproteobacteria</taxon>
        <taxon>Hyphomicrobiales</taxon>
        <taxon>Devosiaceae</taxon>
        <taxon>Devosia</taxon>
    </lineage>
</organism>
<sequence>MTPPQRIGVLTFHRCINYGSYWQARCLVEGLRERGHDAVLLDHQSSRINLAEWRCALRPVPEAPRDARYRAKTRKFFAAFEALPLSPPFPLQGPEQSEPYDLVLVGSDEVWNLSHPWYGGKALFYGEGLRAGRLAAYAASFGSQSGALDPYWSAQLSRFDAISVRDRNSQDIVETALGMRPPLVLDPVLQFAHLVPKAAVDARPYALVYGHGFPDWLIRAVTGWAQRRDLQLLSVGYDNPWADMQRIDAGPLEFAALMAGAAAVITNFFHGCVFAVINGKPFATAPSDYRFNKVRDLVAALGAEAHMVSESADECRYDHILTQPLDPLIARRIASLRAESEAYLDAVLA</sequence>
<evidence type="ECO:0000313" key="3">
    <source>
        <dbReference type="Proteomes" id="UP001061862"/>
    </source>
</evidence>
<keyword evidence="3" id="KW-1185">Reference proteome</keyword>
<protein>
    <submittedName>
        <fullName evidence="2">Polysaccharide pyruvyl transferase family protein</fullName>
    </submittedName>
</protein>
<reference evidence="2 3" key="1">
    <citation type="submission" date="2022-09" db="EMBL/GenBank/DDBJ databases">
        <title>Interaction between co-microsymbionts with complementary sets of symbiotic genes in legume-rhizobium systems.</title>
        <authorList>
            <person name="Safronova V."/>
            <person name="Sazanova A."/>
            <person name="Afonin A."/>
            <person name="Chirak E."/>
        </authorList>
    </citation>
    <scope>NUCLEOTIDE SEQUENCE [LARGE SCALE GENOMIC DNA]</scope>
    <source>
        <strain evidence="2 3">A18/4-1</strain>
    </source>
</reference>
<proteinExistence type="predicted"/>
<dbReference type="EMBL" id="CP104965">
    <property type="protein sequence ID" value="UXN71151.1"/>
    <property type="molecule type" value="Genomic_DNA"/>
</dbReference>
<feature type="domain" description="Polysaccharide pyruvyl transferase" evidence="1">
    <location>
        <begin position="17"/>
        <end position="283"/>
    </location>
</feature>
<dbReference type="Pfam" id="PF04230">
    <property type="entry name" value="PS_pyruv_trans"/>
    <property type="match status" value="1"/>
</dbReference>
<keyword evidence="2" id="KW-0808">Transferase</keyword>
<gene>
    <name evidence="2" type="ORF">N8A98_08190</name>
</gene>
<dbReference type="InterPro" id="IPR007345">
    <property type="entry name" value="Polysacch_pyruvyl_Trfase"/>
</dbReference>
<evidence type="ECO:0000313" key="2">
    <source>
        <dbReference type="EMBL" id="UXN71151.1"/>
    </source>
</evidence>
<accession>A0ABY6CJ00</accession>
<name>A0ABY6CJ00_9HYPH</name>
<dbReference type="Proteomes" id="UP001061862">
    <property type="component" value="Chromosome"/>
</dbReference>
<dbReference type="RefSeq" id="WP_262170568.1">
    <property type="nucleotide sequence ID" value="NZ_CP104965.1"/>
</dbReference>